<sequence length="50" mass="5279">MILPVVLAMTLGALRVQSELRDASRLSIAADDSDIVLPRSNSSVAQTISP</sequence>
<reference evidence="4 5" key="1">
    <citation type="submission" date="2024-10" db="EMBL/GenBank/DDBJ databases">
        <authorList>
            <person name="Riesco R."/>
        </authorList>
    </citation>
    <scope>NUCLEOTIDE SEQUENCE [LARGE SCALE GENOMIC DNA]</scope>
    <source>
        <strain evidence="3 5">NCIMB 15448</strain>
        <strain evidence="1 4">NCIMB 15449</strain>
        <strain evidence="2 6">NCIMB 15450</strain>
    </source>
</reference>
<dbReference type="RefSeq" id="WP_395115079.1">
    <property type="nucleotide sequence ID" value="NZ_JBIMSN010000106.1"/>
</dbReference>
<evidence type="ECO:0000313" key="1">
    <source>
        <dbReference type="EMBL" id="MFH5209337.1"/>
    </source>
</evidence>
<gene>
    <name evidence="3" type="ORF">ACHIPV_03570</name>
    <name evidence="1" type="ORF">ACHIPZ_14200</name>
    <name evidence="2" type="ORF">ACHIRB_22260</name>
</gene>
<name>A0ABW7K868_9NOCA</name>
<dbReference type="EMBL" id="JBIMSN010000106">
    <property type="protein sequence ID" value="MFH5231268.1"/>
    <property type="molecule type" value="Genomic_DNA"/>
</dbReference>
<proteinExistence type="predicted"/>
<dbReference type="Proteomes" id="UP001609176">
    <property type="component" value="Unassembled WGS sequence"/>
</dbReference>
<dbReference type="EMBL" id="JBIMSP010000003">
    <property type="protein sequence ID" value="MFH5240961.1"/>
    <property type="molecule type" value="Genomic_DNA"/>
</dbReference>
<evidence type="ECO:0000313" key="3">
    <source>
        <dbReference type="EMBL" id="MFH5240961.1"/>
    </source>
</evidence>
<evidence type="ECO:0000313" key="6">
    <source>
        <dbReference type="Proteomes" id="UP001609219"/>
    </source>
</evidence>
<protein>
    <submittedName>
        <fullName evidence="2">Uncharacterized protein</fullName>
    </submittedName>
</protein>
<accession>A0ABW7K868</accession>
<organism evidence="2 6">
    <name type="scientific">Antrihabitans spumae</name>
    <dbReference type="NCBI Taxonomy" id="3373370"/>
    <lineage>
        <taxon>Bacteria</taxon>
        <taxon>Bacillati</taxon>
        <taxon>Actinomycetota</taxon>
        <taxon>Actinomycetes</taxon>
        <taxon>Mycobacteriales</taxon>
        <taxon>Nocardiaceae</taxon>
        <taxon>Antrihabitans</taxon>
    </lineage>
</organism>
<dbReference type="EMBL" id="JBIMSO010000053">
    <property type="protein sequence ID" value="MFH5209337.1"/>
    <property type="molecule type" value="Genomic_DNA"/>
</dbReference>
<comment type="caution">
    <text evidence="2">The sequence shown here is derived from an EMBL/GenBank/DDBJ whole genome shotgun (WGS) entry which is preliminary data.</text>
</comment>
<keyword evidence="6" id="KW-1185">Reference proteome</keyword>
<evidence type="ECO:0000313" key="4">
    <source>
        <dbReference type="Proteomes" id="UP001609175"/>
    </source>
</evidence>
<dbReference type="Proteomes" id="UP001609219">
    <property type="component" value="Unassembled WGS sequence"/>
</dbReference>
<evidence type="ECO:0000313" key="5">
    <source>
        <dbReference type="Proteomes" id="UP001609176"/>
    </source>
</evidence>
<evidence type="ECO:0000313" key="2">
    <source>
        <dbReference type="EMBL" id="MFH5231268.1"/>
    </source>
</evidence>
<dbReference type="Proteomes" id="UP001609175">
    <property type="component" value="Unassembled WGS sequence"/>
</dbReference>